<protein>
    <recommendedName>
        <fullName evidence="4">6-bladed beta-propeller</fullName>
    </recommendedName>
</protein>
<name>A0A937XEL5_UNCEI</name>
<dbReference type="EMBL" id="VGIY01000513">
    <property type="protein sequence ID" value="MBM3318852.1"/>
    <property type="molecule type" value="Genomic_DNA"/>
</dbReference>
<keyword evidence="1" id="KW-0732">Signal</keyword>
<proteinExistence type="predicted"/>
<evidence type="ECO:0000313" key="2">
    <source>
        <dbReference type="EMBL" id="MBM3318852.1"/>
    </source>
</evidence>
<dbReference type="Proteomes" id="UP000748308">
    <property type="component" value="Unassembled WGS sequence"/>
</dbReference>
<organism evidence="2 3">
    <name type="scientific">Eiseniibacteriota bacterium</name>
    <dbReference type="NCBI Taxonomy" id="2212470"/>
    <lineage>
        <taxon>Bacteria</taxon>
        <taxon>Candidatus Eiseniibacteriota</taxon>
    </lineage>
</organism>
<accession>A0A937XEL5</accession>
<comment type="caution">
    <text evidence="2">The sequence shown here is derived from an EMBL/GenBank/DDBJ whole genome shotgun (WGS) entry which is preliminary data.</text>
</comment>
<sequence length="423" mass="46211">MKRRMTVGFRSPLRRARVWGVVLALVAALPAGAGQEVTVAGVVHVKNGPSPSEGRQTLELEKLWSAGGEDDEVLFGLISQVRTDEEGNLYLLDTQLSEVKVFSPSGRLVKTLSREGEGPGEVRLPIDLLFMPGGSLGLVQSFPGKIVQVDREGHPAGTFTIGGADAAQGGFVLMLDALARGEDLVIAGMQIQMKPDGTGQTRTRILASYGMDGREKVRYASSSTEIDLQNFRVVERDDYFVFPRRWAIDAQGRIYAPIERDRYAITVYNPDGSVARVIEREFSPPKRSPIELARVQSVIDAQRRQVPIEFHVDLAETEPAIARIQVREGGEIWVAHSGSHRDQPEGVLMTYDVFDPSGHFVRQVSIACQGNRDNDGLFFLGPDRVLLVKGLADAAMALQGAGSSAAGEEEAEPMEIVCYRIRG</sequence>
<dbReference type="InterPro" id="IPR011042">
    <property type="entry name" value="6-blade_b-propeller_TolB-like"/>
</dbReference>
<evidence type="ECO:0000256" key="1">
    <source>
        <dbReference type="SAM" id="SignalP"/>
    </source>
</evidence>
<feature type="chain" id="PRO_5037140163" description="6-bladed beta-propeller" evidence="1">
    <location>
        <begin position="34"/>
        <end position="423"/>
    </location>
</feature>
<reference evidence="2" key="1">
    <citation type="submission" date="2019-03" db="EMBL/GenBank/DDBJ databases">
        <title>Lake Tanganyika Metagenome-Assembled Genomes (MAGs).</title>
        <authorList>
            <person name="Tran P."/>
        </authorList>
    </citation>
    <scope>NUCLEOTIDE SEQUENCE</scope>
    <source>
        <strain evidence="2">M_DeepCast_400m_m2_100</strain>
    </source>
</reference>
<dbReference type="AlphaFoldDB" id="A0A937XEL5"/>
<feature type="signal peptide" evidence="1">
    <location>
        <begin position="1"/>
        <end position="33"/>
    </location>
</feature>
<gene>
    <name evidence="2" type="ORF">FJY75_13470</name>
</gene>
<dbReference type="SUPFAM" id="SSF101898">
    <property type="entry name" value="NHL repeat"/>
    <property type="match status" value="1"/>
</dbReference>
<evidence type="ECO:0000313" key="3">
    <source>
        <dbReference type="Proteomes" id="UP000748308"/>
    </source>
</evidence>
<evidence type="ECO:0008006" key="4">
    <source>
        <dbReference type="Google" id="ProtNLM"/>
    </source>
</evidence>
<dbReference type="Gene3D" id="2.120.10.30">
    <property type="entry name" value="TolB, C-terminal domain"/>
    <property type="match status" value="1"/>
</dbReference>